<evidence type="ECO:0000256" key="1">
    <source>
        <dbReference type="SAM" id="Phobius"/>
    </source>
</evidence>
<organism evidence="2 3">
    <name type="scientific">Aminicella lysinilytica</name>
    <dbReference type="NCBI Taxonomy" id="433323"/>
    <lineage>
        <taxon>Bacteria</taxon>
        <taxon>Bacillati</taxon>
        <taxon>Bacillota</taxon>
        <taxon>Clostridia</taxon>
        <taxon>Peptostreptococcales</taxon>
        <taxon>Anaerovoracaceae</taxon>
        <taxon>Aminicella</taxon>
    </lineage>
</organism>
<dbReference type="OrthoDB" id="1767070at2"/>
<evidence type="ECO:0000313" key="2">
    <source>
        <dbReference type="EMBL" id="TDP57466.1"/>
    </source>
</evidence>
<keyword evidence="1" id="KW-0812">Transmembrane</keyword>
<feature type="transmembrane region" description="Helical" evidence="1">
    <location>
        <begin position="312"/>
        <end position="333"/>
    </location>
</feature>
<evidence type="ECO:0000313" key="3">
    <source>
        <dbReference type="Proteomes" id="UP000295500"/>
    </source>
</evidence>
<accession>A0A4R6Q6P7</accession>
<sequence length="338" mass="37515">MKFDIMKIRGMADFKAFVFEEKNRRAIACILAMSLILGVVQATKGLTGGKKYVTDRKGNVVGLTRENGNESASYPLKIKAYKGDIKTTKDIVLTLRGGSATVTESNKTVDPMDKLNEKLTDTISEIENTGDSKVTLPGKLSDGTVISWDKGETDNIGVIFLLPVMLILVMYWNSREKVRHMTTNNLDNVRSSLPAFNNQLVMLLNCGLIFNDAFGRIAQGYAKQNHSRGYFQETVLDIEKESEETNRSLVKVLNDHANRIGVREFSRIVSIITDNQYKGVDLTGKLESESSILWNQRKKLAEEKGKLAETRLTFPLALLLIVLILITAAPAVLQVKGG</sequence>
<protein>
    <submittedName>
        <fullName evidence="2">Tight adherence protein C</fullName>
    </submittedName>
</protein>
<keyword evidence="3" id="KW-1185">Reference proteome</keyword>
<dbReference type="AlphaFoldDB" id="A0A4R6Q6P7"/>
<comment type="caution">
    <text evidence="2">The sequence shown here is derived from an EMBL/GenBank/DDBJ whole genome shotgun (WGS) entry which is preliminary data.</text>
</comment>
<feature type="transmembrane region" description="Helical" evidence="1">
    <location>
        <begin position="156"/>
        <end position="173"/>
    </location>
</feature>
<dbReference type="RefSeq" id="WP_133528208.1">
    <property type="nucleotide sequence ID" value="NZ_CALCQM010000012.1"/>
</dbReference>
<dbReference type="Proteomes" id="UP000295500">
    <property type="component" value="Unassembled WGS sequence"/>
</dbReference>
<gene>
    <name evidence="2" type="ORF">EV211_11216</name>
</gene>
<dbReference type="EMBL" id="SNXO01000012">
    <property type="protein sequence ID" value="TDP57466.1"/>
    <property type="molecule type" value="Genomic_DNA"/>
</dbReference>
<proteinExistence type="predicted"/>
<keyword evidence="1" id="KW-0472">Membrane</keyword>
<reference evidence="2 3" key="1">
    <citation type="submission" date="2019-03" db="EMBL/GenBank/DDBJ databases">
        <title>Genomic Encyclopedia of Type Strains, Phase IV (KMG-IV): sequencing the most valuable type-strain genomes for metagenomic binning, comparative biology and taxonomic classification.</title>
        <authorList>
            <person name="Goeker M."/>
        </authorList>
    </citation>
    <scope>NUCLEOTIDE SEQUENCE [LARGE SCALE GENOMIC DNA]</scope>
    <source>
        <strain evidence="2 3">DSM 28287</strain>
    </source>
</reference>
<keyword evidence="1" id="KW-1133">Transmembrane helix</keyword>
<name>A0A4R6Q6P7_9FIRM</name>